<dbReference type="EMBL" id="PKFO01000001">
    <property type="protein sequence ID" value="PVH19206.1"/>
    <property type="molecule type" value="Genomic_DNA"/>
</dbReference>
<keyword evidence="2" id="KW-1185">Reference proteome</keyword>
<dbReference type="GeneID" id="37006838"/>
<dbReference type="VEuPathDB" id="FungiDB:CXQ85_001507"/>
<reference evidence="1 2" key="1">
    <citation type="submission" date="2017-12" db="EMBL/GenBank/DDBJ databases">
        <title>Genome Sequence of a Multidrug-Resistant Candida haemulonii Isolate from a Patient with Chronic Leg Ulcers in Israel.</title>
        <authorList>
            <person name="Chow N.A."/>
            <person name="Gade L."/>
            <person name="Batra D."/>
            <person name="Rowe L.A."/>
            <person name="Ben-Ami R."/>
            <person name="Loparev V.N."/>
            <person name="Litvintseva A.P."/>
        </authorList>
    </citation>
    <scope>NUCLEOTIDE SEQUENCE [LARGE SCALE GENOMIC DNA]</scope>
    <source>
        <strain evidence="1 2">B11899</strain>
    </source>
</reference>
<comment type="caution">
    <text evidence="1">The sequence shown here is derived from an EMBL/GenBank/DDBJ whole genome shotgun (WGS) entry which is preliminary data.</text>
</comment>
<gene>
    <name evidence="1" type="ORF">CXQ85_001507</name>
</gene>
<organism evidence="1 2">
    <name type="scientific">Candidozyma haemuli</name>
    <dbReference type="NCBI Taxonomy" id="45357"/>
    <lineage>
        <taxon>Eukaryota</taxon>
        <taxon>Fungi</taxon>
        <taxon>Dikarya</taxon>
        <taxon>Ascomycota</taxon>
        <taxon>Saccharomycotina</taxon>
        <taxon>Pichiomycetes</taxon>
        <taxon>Metschnikowiaceae</taxon>
        <taxon>Candidozyma</taxon>
    </lineage>
</organism>
<accession>A0A2V1ANR8</accession>
<sequence>MTTVRWYYKLPGETQYTEGLEKTLFWGFNYYSTHNRITGEVKILPRTRVDWRNACNKKNNRIKSPMTLEHGDYKLPFRSGFQNFLLKPSMYYERAQNSQPRSSVELFTYPKLRATFSSLRLRQSNEGRVVISYERISDFLRLDLALDYSSNSQDGSCVVERFAVSLTERSTHIAACDPSKYTDSFCHHKVMETKPCLSLHWNPPNHPFHPYLVPIPPSLYQERLPSMPVSIFSNEVERRYEMLINVTLKMGITSKNVQTRIPLLFAIDDFSTTGFGHYLPKYSVEPPTPVYMSEDDDYYYDDV</sequence>
<proteinExistence type="predicted"/>
<dbReference type="Proteomes" id="UP000244309">
    <property type="component" value="Unassembled WGS sequence"/>
</dbReference>
<name>A0A2V1ANR8_9ASCO</name>
<dbReference type="AlphaFoldDB" id="A0A2V1ANR8"/>
<protein>
    <submittedName>
        <fullName evidence="1">Uncharacterized protein</fullName>
    </submittedName>
</protein>
<evidence type="ECO:0000313" key="2">
    <source>
        <dbReference type="Proteomes" id="UP000244309"/>
    </source>
</evidence>
<dbReference type="RefSeq" id="XP_025340146.1">
    <property type="nucleotide sequence ID" value="XM_025485215.1"/>
</dbReference>
<evidence type="ECO:0000313" key="1">
    <source>
        <dbReference type="EMBL" id="PVH19206.1"/>
    </source>
</evidence>